<feature type="non-terminal residue" evidence="2">
    <location>
        <position position="109"/>
    </location>
</feature>
<dbReference type="KEGG" id="aaf:AURANDRAFT_18022"/>
<dbReference type="InterPro" id="IPR001767">
    <property type="entry name" value="Hedgehog_Hint"/>
</dbReference>
<dbReference type="Pfam" id="PF01079">
    <property type="entry name" value="Hint"/>
    <property type="match status" value="1"/>
</dbReference>
<dbReference type="GO" id="GO:0016540">
    <property type="term" value="P:protein autoprocessing"/>
    <property type="evidence" value="ECO:0007669"/>
    <property type="project" value="InterPro"/>
</dbReference>
<dbReference type="CDD" id="cd00081">
    <property type="entry name" value="Hint"/>
    <property type="match status" value="1"/>
</dbReference>
<dbReference type="OrthoDB" id="5539at2759"/>
<dbReference type="GeneID" id="20218936"/>
<dbReference type="Gene3D" id="2.170.16.10">
    <property type="entry name" value="Hedgehog/Intein (Hint) domain"/>
    <property type="match status" value="1"/>
</dbReference>
<feature type="non-terminal residue" evidence="2">
    <location>
        <position position="1"/>
    </location>
</feature>
<organism evidence="3">
    <name type="scientific">Aureococcus anophagefferens</name>
    <name type="common">Harmful bloom alga</name>
    <dbReference type="NCBI Taxonomy" id="44056"/>
    <lineage>
        <taxon>Eukaryota</taxon>
        <taxon>Sar</taxon>
        <taxon>Stramenopiles</taxon>
        <taxon>Ochrophyta</taxon>
        <taxon>Pelagophyceae</taxon>
        <taxon>Pelagomonadales</taxon>
        <taxon>Pelagomonadaceae</taxon>
        <taxon>Aureococcus</taxon>
    </lineage>
</organism>
<evidence type="ECO:0000259" key="1">
    <source>
        <dbReference type="Pfam" id="PF01079"/>
    </source>
</evidence>
<proteinExistence type="predicted"/>
<dbReference type="InterPro" id="IPR036844">
    <property type="entry name" value="Hint_dom_sf"/>
</dbReference>
<dbReference type="EMBL" id="GL833651">
    <property type="protein sequence ID" value="EGB02277.1"/>
    <property type="molecule type" value="Genomic_DNA"/>
</dbReference>
<dbReference type="InParanoid" id="F0YRI2"/>
<reference evidence="2 3" key="1">
    <citation type="journal article" date="2011" name="Proc. Natl. Acad. Sci. U.S.A.">
        <title>Niche of harmful alga Aureococcus anophagefferens revealed through ecogenomics.</title>
        <authorList>
            <person name="Gobler C.J."/>
            <person name="Berry D.L."/>
            <person name="Dyhrman S.T."/>
            <person name="Wilhelm S.W."/>
            <person name="Salamov A."/>
            <person name="Lobanov A.V."/>
            <person name="Zhang Y."/>
            <person name="Collier J.L."/>
            <person name="Wurch L.L."/>
            <person name="Kustka A.B."/>
            <person name="Dill B.D."/>
            <person name="Shah M."/>
            <person name="VerBerkmoes N.C."/>
            <person name="Kuo A."/>
            <person name="Terry A."/>
            <person name="Pangilinan J."/>
            <person name="Lindquist E.A."/>
            <person name="Lucas S."/>
            <person name="Paulsen I.T."/>
            <person name="Hattenrath-Lehmann T.K."/>
            <person name="Talmage S.C."/>
            <person name="Walker E.A."/>
            <person name="Koch F."/>
            <person name="Burson A.M."/>
            <person name="Marcoval M.A."/>
            <person name="Tang Y.Z."/>
            <person name="Lecleir G.R."/>
            <person name="Coyne K.J."/>
            <person name="Berg G.M."/>
            <person name="Bertrand E.M."/>
            <person name="Saito M.A."/>
            <person name="Gladyshev V.N."/>
            <person name="Grigoriev I.V."/>
        </authorList>
    </citation>
    <scope>NUCLEOTIDE SEQUENCE [LARGE SCALE GENOMIC DNA]</scope>
    <source>
        <strain evidence="3">CCMP 1984</strain>
    </source>
</reference>
<sequence>LGDAVLDGAGGFSPVYFFSHADAAVAAPFVRLELATSGATLTLSPDHYVDVRGAPVYAKDVRVGDALARWTGVDFVADVVANATNVVAEGLYNPYTLSGTIVVDGVLAS</sequence>
<feature type="domain" description="Hedgehog protein Hint" evidence="1">
    <location>
        <begin position="12"/>
        <end position="109"/>
    </location>
</feature>
<dbReference type="AlphaFoldDB" id="F0YRI2"/>
<dbReference type="RefSeq" id="XP_009043024.1">
    <property type="nucleotide sequence ID" value="XM_009044776.1"/>
</dbReference>
<dbReference type="PANTHER" id="PTHR46706:SF12">
    <property type="entry name" value="PROTEIN QUA-1-RELATED"/>
    <property type="match status" value="1"/>
</dbReference>
<keyword evidence="3" id="KW-1185">Reference proteome</keyword>
<dbReference type="Proteomes" id="UP000002729">
    <property type="component" value="Unassembled WGS sequence"/>
</dbReference>
<name>F0YRI2_AURAN</name>
<evidence type="ECO:0000313" key="3">
    <source>
        <dbReference type="Proteomes" id="UP000002729"/>
    </source>
</evidence>
<dbReference type="SUPFAM" id="SSF51294">
    <property type="entry name" value="Hedgehog/intein (Hint) domain"/>
    <property type="match status" value="1"/>
</dbReference>
<gene>
    <name evidence="2" type="ORF">AURANDRAFT_18022</name>
</gene>
<dbReference type="InterPro" id="IPR052140">
    <property type="entry name" value="Dev_Signal_Hedgehog-like"/>
</dbReference>
<evidence type="ECO:0000313" key="2">
    <source>
        <dbReference type="EMBL" id="EGB02277.1"/>
    </source>
</evidence>
<accession>F0YRI2</accession>
<dbReference type="PANTHER" id="PTHR46706">
    <property type="entry name" value="PROTEIN QUA-1-RELATED"/>
    <property type="match status" value="1"/>
</dbReference>
<protein>
    <recommendedName>
        <fullName evidence="1">Hedgehog protein Hint domain-containing protein</fullName>
    </recommendedName>
</protein>